<comment type="caution">
    <text evidence="2">The sequence shown here is derived from an EMBL/GenBank/DDBJ whole genome shotgun (WGS) entry which is preliminary data.</text>
</comment>
<reference evidence="2" key="1">
    <citation type="submission" date="2021-03" db="EMBL/GenBank/DDBJ databases">
        <title>Whole genome shotgun sequence of Actinoplanes auranticolor NBRC 12245.</title>
        <authorList>
            <person name="Komaki H."/>
            <person name="Tamura T."/>
        </authorList>
    </citation>
    <scope>NUCLEOTIDE SEQUENCE</scope>
    <source>
        <strain evidence="2">NBRC 12245</strain>
    </source>
</reference>
<name>A0A919VH95_9ACTN</name>
<protein>
    <submittedName>
        <fullName evidence="2">Uncharacterized protein</fullName>
    </submittedName>
</protein>
<evidence type="ECO:0000256" key="1">
    <source>
        <dbReference type="SAM" id="MobiDB-lite"/>
    </source>
</evidence>
<sequence length="67" mass="6780">MASLRSAGTAPREVGAEATENDHGKGRLVIFGVLDTDGRSATLGAVEPRACRACHIDGPGWAAGFGA</sequence>
<feature type="region of interest" description="Disordered" evidence="1">
    <location>
        <begin position="1"/>
        <end position="21"/>
    </location>
</feature>
<evidence type="ECO:0000313" key="2">
    <source>
        <dbReference type="EMBL" id="GIM65279.1"/>
    </source>
</evidence>
<evidence type="ECO:0000313" key="3">
    <source>
        <dbReference type="Proteomes" id="UP000681340"/>
    </source>
</evidence>
<dbReference type="Proteomes" id="UP000681340">
    <property type="component" value="Unassembled WGS sequence"/>
</dbReference>
<keyword evidence="3" id="KW-1185">Reference proteome</keyword>
<accession>A0A919VH95</accession>
<dbReference type="EMBL" id="BOQL01000016">
    <property type="protein sequence ID" value="GIM65279.1"/>
    <property type="molecule type" value="Genomic_DNA"/>
</dbReference>
<proteinExistence type="predicted"/>
<gene>
    <name evidence="2" type="ORF">Aau02nite_15940</name>
</gene>
<dbReference type="AlphaFoldDB" id="A0A919VH95"/>
<organism evidence="2 3">
    <name type="scientific">Actinoplanes auranticolor</name>
    <dbReference type="NCBI Taxonomy" id="47988"/>
    <lineage>
        <taxon>Bacteria</taxon>
        <taxon>Bacillati</taxon>
        <taxon>Actinomycetota</taxon>
        <taxon>Actinomycetes</taxon>
        <taxon>Micromonosporales</taxon>
        <taxon>Micromonosporaceae</taxon>
        <taxon>Actinoplanes</taxon>
    </lineage>
</organism>